<dbReference type="PANTHER" id="PTHR24256">
    <property type="entry name" value="TRYPTASE-RELATED"/>
    <property type="match status" value="1"/>
</dbReference>
<dbReference type="InterPro" id="IPR001254">
    <property type="entry name" value="Trypsin_dom"/>
</dbReference>
<protein>
    <submittedName>
        <fullName evidence="4">Easter-6</fullName>
    </submittedName>
    <submittedName>
        <fullName evidence="5">Seminal fluid protein</fullName>
    </submittedName>
</protein>
<evidence type="ECO:0000313" key="4">
    <source>
        <dbReference type="EMBL" id="AID60290.1"/>
    </source>
</evidence>
<accession>A0A068F760</accession>
<reference evidence="4" key="2">
    <citation type="submission" date="2014-02" db="EMBL/GenBank/DDBJ databases">
        <authorList>
            <person name="Bao Y.-Y."/>
            <person name="Zhang C.-X."/>
        </authorList>
    </citation>
    <scope>NUCLEOTIDE SEQUENCE</scope>
</reference>
<dbReference type="InterPro" id="IPR043504">
    <property type="entry name" value="Peptidase_S1_PA_chymotrypsin"/>
</dbReference>
<feature type="domain" description="Peptidase S1" evidence="3">
    <location>
        <begin position="58"/>
        <end position="329"/>
    </location>
</feature>
<dbReference type="GO" id="GO:0006508">
    <property type="term" value="P:proteolysis"/>
    <property type="evidence" value="ECO:0007669"/>
    <property type="project" value="InterPro"/>
</dbReference>
<dbReference type="Pfam" id="PF00089">
    <property type="entry name" value="Trypsin"/>
    <property type="match status" value="1"/>
</dbReference>
<evidence type="ECO:0000256" key="2">
    <source>
        <dbReference type="ARBA" id="ARBA00024195"/>
    </source>
</evidence>
<proteinExistence type="evidence at transcript level"/>
<dbReference type="PROSITE" id="PS50240">
    <property type="entry name" value="TRYPSIN_DOM"/>
    <property type="match status" value="1"/>
</dbReference>
<evidence type="ECO:0000259" key="3">
    <source>
        <dbReference type="PROSITE" id="PS50240"/>
    </source>
</evidence>
<keyword evidence="1" id="KW-1015">Disulfide bond</keyword>
<dbReference type="AlphaFoldDB" id="A0A068F760"/>
<reference evidence="4" key="1">
    <citation type="journal article" date="2014" name="BMC Genomics">
        <title>Genomic insights into the serine protease gene family and expression profile analysis in the planthopper, Nilaparvata lugens.</title>
        <authorList>
            <person name="Bao Y.Y."/>
            <person name="Qin X."/>
            <person name="Yu B."/>
            <person name="Chen L.B."/>
            <person name="Wang Z.C."/>
            <person name="Zhang C.X."/>
        </authorList>
    </citation>
    <scope>NUCLEOTIDE SEQUENCE</scope>
</reference>
<dbReference type="EMBL" id="KJ512067">
    <property type="protein sequence ID" value="AID60290.1"/>
    <property type="molecule type" value="mRNA"/>
</dbReference>
<dbReference type="CDD" id="cd00190">
    <property type="entry name" value="Tryp_SPc"/>
    <property type="match status" value="1"/>
</dbReference>
<dbReference type="Gene3D" id="2.40.10.10">
    <property type="entry name" value="Trypsin-like serine proteases"/>
    <property type="match status" value="2"/>
</dbReference>
<dbReference type="EMBL" id="KU932253">
    <property type="protein sequence ID" value="APA33889.1"/>
    <property type="molecule type" value="mRNA"/>
</dbReference>
<dbReference type="GO" id="GO:0004252">
    <property type="term" value="F:serine-type endopeptidase activity"/>
    <property type="evidence" value="ECO:0007669"/>
    <property type="project" value="InterPro"/>
</dbReference>
<organism evidence="4">
    <name type="scientific">Nilaparvata lugens</name>
    <name type="common">Brown planthopper</name>
    <dbReference type="NCBI Taxonomy" id="108931"/>
    <lineage>
        <taxon>Eukaryota</taxon>
        <taxon>Metazoa</taxon>
        <taxon>Ecdysozoa</taxon>
        <taxon>Arthropoda</taxon>
        <taxon>Hexapoda</taxon>
        <taxon>Insecta</taxon>
        <taxon>Pterygota</taxon>
        <taxon>Neoptera</taxon>
        <taxon>Paraneoptera</taxon>
        <taxon>Hemiptera</taxon>
        <taxon>Auchenorrhyncha</taxon>
        <taxon>Fulgoroidea</taxon>
        <taxon>Delphacidae</taxon>
        <taxon>Delphacinae</taxon>
        <taxon>Nilaparvata</taxon>
    </lineage>
</organism>
<reference evidence="5" key="3">
    <citation type="journal article" date="2016" name="BMC Genomics">
        <title>Seminal fluid protein genes of the brown planthopper, Nilaparvata lugens.</title>
        <authorList>
            <person name="Yu B."/>
            <person name="Li D.T."/>
            <person name="Lu J.B."/>
            <person name="Zhang W.X."/>
            <person name="Zhang C.X."/>
        </authorList>
    </citation>
    <scope>NUCLEOTIDE SEQUENCE</scope>
    <source>
        <strain evidence="5">NlSFP_secreted_comp34701</strain>
    </source>
</reference>
<dbReference type="InterPro" id="IPR009003">
    <property type="entry name" value="Peptidase_S1_PA"/>
</dbReference>
<sequence length="330" mass="36872">MKILSYAITVISINLVKGLIINPRFHDNWHLVNPLNCGTQPHLQAKINTEDSTLTDYIPLDQFRRDAKQGEYPWVVLISIQIRGTPEKKAVKDNCMGSIITKRFILTASSCFTVYPVEPRSVKIRVGSVDTVTDTSCDSEEKCSPDKAVYHAESVVLYNTNSPAEDGENIALVKTSRDIIFNDNVLPICLEHGELLEQDYAGEEGVRVSGWGTNSEDGNYYSKLQHAAVPVFTQEENDKVYNHLPSTFTGVETYESYFCAGGPAGESQLDNDVGGPFVLKRLVPEDGPARYYLYGILSFKASIHFPSHGSVDVYTKVRNYFEWILDNIDA</sequence>
<evidence type="ECO:0000256" key="1">
    <source>
        <dbReference type="ARBA" id="ARBA00023157"/>
    </source>
</evidence>
<comment type="similarity">
    <text evidence="2">Belongs to the peptidase S1 family. CLIP subfamily.</text>
</comment>
<dbReference type="SUPFAM" id="SSF50494">
    <property type="entry name" value="Trypsin-like serine proteases"/>
    <property type="match status" value="1"/>
</dbReference>
<name>A0A068F760_NILLU</name>
<evidence type="ECO:0000313" key="5">
    <source>
        <dbReference type="EMBL" id="APA33889.1"/>
    </source>
</evidence>
<dbReference type="SMART" id="SM00020">
    <property type="entry name" value="Tryp_SPc"/>
    <property type="match status" value="1"/>
</dbReference>
<dbReference type="OrthoDB" id="7741088at2759"/>
<dbReference type="InterPro" id="IPR051487">
    <property type="entry name" value="Ser/Thr_Proteases_Immune/Dev"/>
</dbReference>